<sequence>MLLVTDSLFLHIPHILQVIFLSIMPALWIAHESKTKEDPKLIHTRLASALMIHLMKRKNIPLETQGIISDRSGGEPIYVVAKDDIELAKILMFLDVITSVAKKKFGSRARVEDVVPAKIRIFTTREDVFLKRDRKYREKN</sequence>
<dbReference type="KEGG" id="tsl:A3L11_04760"/>
<dbReference type="OrthoDB" id="384564at2157"/>
<accession>A0A2Z2MXE2</accession>
<evidence type="ECO:0000256" key="1">
    <source>
        <dbReference type="SAM" id="Phobius"/>
    </source>
</evidence>
<keyword evidence="1" id="KW-0472">Membrane</keyword>
<keyword evidence="3" id="KW-1185">Reference proteome</keyword>
<dbReference type="GeneID" id="33317524"/>
<dbReference type="Proteomes" id="UP000250125">
    <property type="component" value="Chromosome"/>
</dbReference>
<evidence type="ECO:0000313" key="3">
    <source>
        <dbReference type="Proteomes" id="UP000250125"/>
    </source>
</evidence>
<name>A0A2Z2MXE2_9EURY</name>
<reference evidence="2 3" key="1">
    <citation type="submission" date="2016-04" db="EMBL/GenBank/DDBJ databases">
        <title>Complete genome sequence of Thermococcus siculi type strain RG-20.</title>
        <authorList>
            <person name="Oger P.M."/>
        </authorList>
    </citation>
    <scope>NUCLEOTIDE SEQUENCE [LARGE SCALE GENOMIC DNA]</scope>
    <source>
        <strain evidence="2 3">RG-20</strain>
    </source>
</reference>
<organism evidence="2 3">
    <name type="scientific">Thermococcus siculi</name>
    <dbReference type="NCBI Taxonomy" id="72803"/>
    <lineage>
        <taxon>Archaea</taxon>
        <taxon>Methanobacteriati</taxon>
        <taxon>Methanobacteriota</taxon>
        <taxon>Thermococci</taxon>
        <taxon>Thermococcales</taxon>
        <taxon>Thermococcaceae</taxon>
        <taxon>Thermococcus</taxon>
    </lineage>
</organism>
<dbReference type="AlphaFoldDB" id="A0A2Z2MXE2"/>
<keyword evidence="1" id="KW-0812">Transmembrane</keyword>
<dbReference type="EMBL" id="CP015103">
    <property type="protein sequence ID" value="ASJ08580.1"/>
    <property type="molecule type" value="Genomic_DNA"/>
</dbReference>
<gene>
    <name evidence="2" type="ORF">A3L11_04760</name>
</gene>
<dbReference type="RefSeq" id="WP_088855819.1">
    <property type="nucleotide sequence ID" value="NZ_CP015103.1"/>
</dbReference>
<proteinExistence type="predicted"/>
<feature type="transmembrane region" description="Helical" evidence="1">
    <location>
        <begin position="12"/>
        <end position="30"/>
    </location>
</feature>
<evidence type="ECO:0000313" key="2">
    <source>
        <dbReference type="EMBL" id="ASJ08580.1"/>
    </source>
</evidence>
<keyword evidence="1" id="KW-1133">Transmembrane helix</keyword>
<protein>
    <submittedName>
        <fullName evidence="2">Uncharacterized protein</fullName>
    </submittedName>
</protein>